<dbReference type="EMBL" id="ML994436">
    <property type="protein sequence ID" value="KAF2196249.1"/>
    <property type="molecule type" value="Genomic_DNA"/>
</dbReference>
<feature type="chain" id="PRO_5040449321" description="Secreted protein" evidence="1">
    <location>
        <begin position="23"/>
        <end position="144"/>
    </location>
</feature>
<protein>
    <recommendedName>
        <fullName evidence="4">Secreted protein</fullName>
    </recommendedName>
</protein>
<evidence type="ECO:0000313" key="3">
    <source>
        <dbReference type="Proteomes" id="UP000799536"/>
    </source>
</evidence>
<reference evidence="2" key="1">
    <citation type="journal article" date="2020" name="Stud. Mycol.">
        <title>101 Dothideomycetes genomes: a test case for predicting lifestyles and emergence of pathogens.</title>
        <authorList>
            <person name="Haridas S."/>
            <person name="Albert R."/>
            <person name="Binder M."/>
            <person name="Bloem J."/>
            <person name="Labutti K."/>
            <person name="Salamov A."/>
            <person name="Andreopoulos B."/>
            <person name="Baker S."/>
            <person name="Barry K."/>
            <person name="Bills G."/>
            <person name="Bluhm B."/>
            <person name="Cannon C."/>
            <person name="Castanera R."/>
            <person name="Culley D."/>
            <person name="Daum C."/>
            <person name="Ezra D."/>
            <person name="Gonzalez J."/>
            <person name="Henrissat B."/>
            <person name="Kuo A."/>
            <person name="Liang C."/>
            <person name="Lipzen A."/>
            <person name="Lutzoni F."/>
            <person name="Magnuson J."/>
            <person name="Mondo S."/>
            <person name="Nolan M."/>
            <person name="Ohm R."/>
            <person name="Pangilinan J."/>
            <person name="Park H.-J."/>
            <person name="Ramirez L."/>
            <person name="Alfaro M."/>
            <person name="Sun H."/>
            <person name="Tritt A."/>
            <person name="Yoshinaga Y."/>
            <person name="Zwiers L.-H."/>
            <person name="Turgeon B."/>
            <person name="Goodwin S."/>
            <person name="Spatafora J."/>
            <person name="Crous P."/>
            <person name="Grigoriev I."/>
        </authorList>
    </citation>
    <scope>NUCLEOTIDE SEQUENCE</scope>
    <source>
        <strain evidence="2">ATCC 74209</strain>
    </source>
</reference>
<evidence type="ECO:0000256" key="1">
    <source>
        <dbReference type="SAM" id="SignalP"/>
    </source>
</evidence>
<sequence length="144" mass="16003">MCVSVCVCVCVCLRAWVIPGTCFPPLHLYYSPSEHGQAGLHTSDSNHANLLRPNLFQALIIILDPLWHAVSYCSSQINMTFIALSSTLTISDQNFLSRSRFSLSLSLSLSLKLQTPLQKEGPSFLSVFLFNDATNRNLSKQILK</sequence>
<evidence type="ECO:0008006" key="4">
    <source>
        <dbReference type="Google" id="ProtNLM"/>
    </source>
</evidence>
<accession>A0A9P4JFD9</accession>
<organism evidence="2 3">
    <name type="scientific">Delitschia confertaspora ATCC 74209</name>
    <dbReference type="NCBI Taxonomy" id="1513339"/>
    <lineage>
        <taxon>Eukaryota</taxon>
        <taxon>Fungi</taxon>
        <taxon>Dikarya</taxon>
        <taxon>Ascomycota</taxon>
        <taxon>Pezizomycotina</taxon>
        <taxon>Dothideomycetes</taxon>
        <taxon>Pleosporomycetidae</taxon>
        <taxon>Pleosporales</taxon>
        <taxon>Delitschiaceae</taxon>
        <taxon>Delitschia</taxon>
    </lineage>
</organism>
<gene>
    <name evidence="2" type="ORF">GQ43DRAFT_268192</name>
</gene>
<comment type="caution">
    <text evidence="2">The sequence shown here is derived from an EMBL/GenBank/DDBJ whole genome shotgun (WGS) entry which is preliminary data.</text>
</comment>
<name>A0A9P4JFD9_9PLEO</name>
<feature type="signal peptide" evidence="1">
    <location>
        <begin position="1"/>
        <end position="22"/>
    </location>
</feature>
<keyword evidence="1" id="KW-0732">Signal</keyword>
<dbReference type="Proteomes" id="UP000799536">
    <property type="component" value="Unassembled WGS sequence"/>
</dbReference>
<evidence type="ECO:0000313" key="2">
    <source>
        <dbReference type="EMBL" id="KAF2196249.1"/>
    </source>
</evidence>
<proteinExistence type="predicted"/>
<keyword evidence="3" id="KW-1185">Reference proteome</keyword>
<dbReference type="AlphaFoldDB" id="A0A9P4JFD9"/>